<dbReference type="VEuPathDB" id="TrichDB:TVAG_339220"/>
<dbReference type="KEGG" id="tva:75648736"/>
<proteinExistence type="predicted"/>
<dbReference type="EMBL" id="DS113892">
    <property type="protein sequence ID" value="EAX93799.1"/>
    <property type="molecule type" value="Genomic_DNA"/>
</dbReference>
<accession>A2FMT5</accession>
<dbReference type="Proteomes" id="UP000001542">
    <property type="component" value="Unassembled WGS sequence"/>
</dbReference>
<keyword evidence="2" id="KW-1185">Reference proteome</keyword>
<evidence type="ECO:0000313" key="2">
    <source>
        <dbReference type="Proteomes" id="UP000001542"/>
    </source>
</evidence>
<dbReference type="RefSeq" id="XP_001306729.1">
    <property type="nucleotide sequence ID" value="XM_001306728.1"/>
</dbReference>
<dbReference type="InterPro" id="IPR016024">
    <property type="entry name" value="ARM-type_fold"/>
</dbReference>
<gene>
    <name evidence="1" type="ORF">TVAG_339220</name>
</gene>
<dbReference type="VEuPathDB" id="TrichDB:TVAGG3_0300370"/>
<evidence type="ECO:0000313" key="1">
    <source>
        <dbReference type="EMBL" id="EAX93799.1"/>
    </source>
</evidence>
<dbReference type="AlphaFoldDB" id="A2FMT5"/>
<sequence>MKAIDENRLQKIQEQLVSQIMQLIVEKHDDFWILSLIRLINLWIHEFTTISRDIMNTEYIDLLITNSNLYSFDIKVEIINLISTIIIYKNFNFIFCLVSNGILDVFLDWLDDENPLVVNPVLMCFTKICDEFSNTGNSGTLSSLISTDFVDKIYELRYLEDKSISNCTAIAHSALMSVLDEKRKEELKKIMIKKQYNN</sequence>
<dbReference type="SUPFAM" id="SSF48371">
    <property type="entry name" value="ARM repeat"/>
    <property type="match status" value="1"/>
</dbReference>
<reference evidence="1" key="1">
    <citation type="submission" date="2006-10" db="EMBL/GenBank/DDBJ databases">
        <authorList>
            <person name="Amadeo P."/>
            <person name="Zhao Q."/>
            <person name="Wortman J."/>
            <person name="Fraser-Liggett C."/>
            <person name="Carlton J."/>
        </authorList>
    </citation>
    <scope>NUCLEOTIDE SEQUENCE</scope>
    <source>
        <strain evidence="1">G3</strain>
    </source>
</reference>
<dbReference type="InParanoid" id="A2FMT5"/>
<organism evidence="1 2">
    <name type="scientific">Trichomonas vaginalis (strain ATCC PRA-98 / G3)</name>
    <dbReference type="NCBI Taxonomy" id="412133"/>
    <lineage>
        <taxon>Eukaryota</taxon>
        <taxon>Metamonada</taxon>
        <taxon>Parabasalia</taxon>
        <taxon>Trichomonadida</taxon>
        <taxon>Trichomonadidae</taxon>
        <taxon>Trichomonas</taxon>
    </lineage>
</organism>
<name>A2FMT5_TRIV3</name>
<protein>
    <submittedName>
        <fullName evidence="1">Uncharacterized protein</fullName>
    </submittedName>
</protein>
<reference evidence="1" key="2">
    <citation type="journal article" date="2007" name="Science">
        <title>Draft genome sequence of the sexually transmitted pathogen Trichomonas vaginalis.</title>
        <authorList>
            <person name="Carlton J.M."/>
            <person name="Hirt R.P."/>
            <person name="Silva J.C."/>
            <person name="Delcher A.L."/>
            <person name="Schatz M."/>
            <person name="Zhao Q."/>
            <person name="Wortman J.R."/>
            <person name="Bidwell S.L."/>
            <person name="Alsmark U.C.M."/>
            <person name="Besteiro S."/>
            <person name="Sicheritz-Ponten T."/>
            <person name="Noel C.J."/>
            <person name="Dacks J.B."/>
            <person name="Foster P.G."/>
            <person name="Simillion C."/>
            <person name="Van de Peer Y."/>
            <person name="Miranda-Saavedra D."/>
            <person name="Barton G.J."/>
            <person name="Westrop G.D."/>
            <person name="Mueller S."/>
            <person name="Dessi D."/>
            <person name="Fiori P.L."/>
            <person name="Ren Q."/>
            <person name="Paulsen I."/>
            <person name="Zhang H."/>
            <person name="Bastida-Corcuera F.D."/>
            <person name="Simoes-Barbosa A."/>
            <person name="Brown M.T."/>
            <person name="Hayes R.D."/>
            <person name="Mukherjee M."/>
            <person name="Okumura C.Y."/>
            <person name="Schneider R."/>
            <person name="Smith A.J."/>
            <person name="Vanacova S."/>
            <person name="Villalvazo M."/>
            <person name="Haas B.J."/>
            <person name="Pertea M."/>
            <person name="Feldblyum T.V."/>
            <person name="Utterback T.R."/>
            <person name="Shu C.L."/>
            <person name="Osoegawa K."/>
            <person name="de Jong P.J."/>
            <person name="Hrdy I."/>
            <person name="Horvathova L."/>
            <person name="Zubacova Z."/>
            <person name="Dolezal P."/>
            <person name="Malik S.B."/>
            <person name="Logsdon J.M. Jr."/>
            <person name="Henze K."/>
            <person name="Gupta A."/>
            <person name="Wang C.C."/>
            <person name="Dunne R.L."/>
            <person name="Upcroft J.A."/>
            <person name="Upcroft P."/>
            <person name="White O."/>
            <person name="Salzberg S.L."/>
            <person name="Tang P."/>
            <person name="Chiu C.-H."/>
            <person name="Lee Y.-S."/>
            <person name="Embley T.M."/>
            <person name="Coombs G.H."/>
            <person name="Mottram J.C."/>
            <person name="Tachezy J."/>
            <person name="Fraser-Liggett C.M."/>
            <person name="Johnson P.J."/>
        </authorList>
    </citation>
    <scope>NUCLEOTIDE SEQUENCE [LARGE SCALE GENOMIC DNA]</scope>
    <source>
        <strain evidence="1">G3</strain>
    </source>
</reference>
<dbReference type="SMR" id="A2FMT5"/>
<dbReference type="Gene3D" id="1.25.10.10">
    <property type="entry name" value="Leucine-rich Repeat Variant"/>
    <property type="match status" value="1"/>
</dbReference>
<dbReference type="InterPro" id="IPR011989">
    <property type="entry name" value="ARM-like"/>
</dbReference>